<dbReference type="EMBL" id="CP023701">
    <property type="protein sequence ID" value="QEU78143.1"/>
    <property type="molecule type" value="Genomic_DNA"/>
</dbReference>
<dbReference type="SUPFAM" id="SSF55205">
    <property type="entry name" value="EPT/RTPC-like"/>
    <property type="match status" value="1"/>
</dbReference>
<evidence type="ECO:0000256" key="12">
    <source>
        <dbReference type="ARBA" id="ARBA00039108"/>
    </source>
</evidence>
<dbReference type="EMBL" id="BMVX01000004">
    <property type="protein sequence ID" value="GGZ55649.1"/>
    <property type="molecule type" value="Genomic_DNA"/>
</dbReference>
<comment type="subcellular location">
    <subcellularLocation>
        <location evidence="1">Cytoplasm</location>
    </subcellularLocation>
</comment>
<sequence>MAPHRALATSAEVIAVRPGSPLSGSVSVDGSKNAALPLLAAAAAVRRTVQLENVPASADVHWMLTLIQGAGWHAARAVGRPDSVVIMPPDGVPAEPDLAPAARIRASYYLVPALLALQGNARLPWPGGCRIGERGMDLHFKVYEAFGDRVAVHDEGYAIKAGRPTTGTVSHTLPFRSRGATVVAVLRAVVAGRALRLGRPNLSPEVLAVLDALRSAGWEARAGEQVLDLSPAAASPAEAPAWRVPGDKIEAGTLACAVAATGGTARIEGVQGRDVVPLQEALQRLGIPTSVREDVLLVDGSAARPTGRPLRAIATLATGGLDADFEPPLMALALGQPGTHLFADSINPGRHGNLLPQLARLGAKIEEISPTECRLTGPQRLTGAGVEATDIRTGSALMVAALTARGITTLGGVDQLRRGHADLPGKLLHLGADICEVAP</sequence>
<dbReference type="GO" id="GO:0008760">
    <property type="term" value="F:UDP-N-acetylglucosamine 1-carboxyvinyltransferase activity"/>
    <property type="evidence" value="ECO:0007669"/>
    <property type="project" value="UniProtKB-EC"/>
</dbReference>
<keyword evidence="7" id="KW-0573">Peptidoglycan synthesis</keyword>
<reference evidence="18" key="1">
    <citation type="journal article" date="2014" name="Int. J. Syst. Evol. Microbiol.">
        <title>Complete genome sequence of Corynebacterium casei LMG S-19264T (=DSM 44701T), isolated from a smear-ripened cheese.</title>
        <authorList>
            <consortium name="US DOE Joint Genome Institute (JGI-PGF)"/>
            <person name="Walter F."/>
            <person name="Albersmeier A."/>
            <person name="Kalinowski J."/>
            <person name="Ruckert C."/>
        </authorList>
    </citation>
    <scope>NUCLEOTIDE SEQUENCE</scope>
    <source>
        <strain evidence="18">JCM 4834</strain>
    </source>
</reference>
<dbReference type="Proteomes" id="UP000634660">
    <property type="component" value="Unassembled WGS sequence"/>
</dbReference>
<comment type="function">
    <text evidence="10">Cell wall formation. Adds enolpyruvyl to UDP-N-acetylglucosamine.</text>
</comment>
<keyword evidence="4" id="KW-0132">Cell division</keyword>
<reference evidence="19 20" key="2">
    <citation type="submission" date="2017-09" db="EMBL/GenBank/DDBJ databases">
        <authorList>
            <person name="Lee N."/>
            <person name="Cho B.-K."/>
        </authorList>
    </citation>
    <scope>NUCLEOTIDE SEQUENCE [LARGE SCALE GENOMIC DNA]</scope>
    <source>
        <strain evidence="19 20">ATCC 27467</strain>
    </source>
</reference>
<evidence type="ECO:0000313" key="19">
    <source>
        <dbReference type="EMBL" id="QEU78143.1"/>
    </source>
</evidence>
<reference evidence="18" key="3">
    <citation type="submission" date="2020-09" db="EMBL/GenBank/DDBJ databases">
        <authorList>
            <person name="Sun Q."/>
            <person name="Ohkuma M."/>
        </authorList>
    </citation>
    <scope>NUCLEOTIDE SEQUENCE</scope>
    <source>
        <strain evidence="18">JCM 4834</strain>
    </source>
</reference>
<dbReference type="GO" id="GO:0005737">
    <property type="term" value="C:cytoplasm"/>
    <property type="evidence" value="ECO:0007669"/>
    <property type="project" value="UniProtKB-SubCell"/>
</dbReference>
<dbReference type="PANTHER" id="PTHR43783:SF1">
    <property type="entry name" value="UDP-N-ACETYLGLUCOSAMINE 1-CARBOXYVINYLTRANSFERASE"/>
    <property type="match status" value="1"/>
</dbReference>
<evidence type="ECO:0000256" key="10">
    <source>
        <dbReference type="ARBA" id="ARBA00037534"/>
    </source>
</evidence>
<dbReference type="RefSeq" id="WP_150517235.1">
    <property type="nucleotide sequence ID" value="NZ_BMVX01000004.1"/>
</dbReference>
<evidence type="ECO:0000256" key="15">
    <source>
        <dbReference type="ARBA" id="ARBA00042842"/>
    </source>
</evidence>
<evidence type="ECO:0000256" key="7">
    <source>
        <dbReference type="ARBA" id="ARBA00022984"/>
    </source>
</evidence>
<evidence type="ECO:0000313" key="20">
    <source>
        <dbReference type="Proteomes" id="UP000326831"/>
    </source>
</evidence>
<evidence type="ECO:0000256" key="1">
    <source>
        <dbReference type="ARBA" id="ARBA00004496"/>
    </source>
</evidence>
<keyword evidence="5 19" id="KW-0808">Transferase</keyword>
<comment type="pathway">
    <text evidence="2">Cell wall biogenesis; peptidoglycan biosynthesis.</text>
</comment>
<dbReference type="InterPro" id="IPR036968">
    <property type="entry name" value="Enolpyruvate_Tfrase_sf"/>
</dbReference>
<proteinExistence type="inferred from homology"/>
<evidence type="ECO:0000256" key="9">
    <source>
        <dbReference type="ARBA" id="ARBA00023316"/>
    </source>
</evidence>
<evidence type="ECO:0000256" key="13">
    <source>
        <dbReference type="ARBA" id="ARBA00039754"/>
    </source>
</evidence>
<dbReference type="Gene3D" id="3.65.10.10">
    <property type="entry name" value="Enolpyruvate transferase domain"/>
    <property type="match status" value="2"/>
</dbReference>
<dbReference type="EC" id="2.5.1.7" evidence="12"/>
<dbReference type="GO" id="GO:0008360">
    <property type="term" value="P:regulation of cell shape"/>
    <property type="evidence" value="ECO:0007669"/>
    <property type="project" value="UniProtKB-KW"/>
</dbReference>
<protein>
    <recommendedName>
        <fullName evidence="13">UDP-N-acetylglucosamine 1-carboxyvinyltransferase</fullName>
        <ecNumber evidence="12">2.5.1.7</ecNumber>
    </recommendedName>
    <alternativeName>
        <fullName evidence="14">Enoylpyruvate transferase</fullName>
    </alternativeName>
    <alternativeName>
        <fullName evidence="15">UDP-N-acetylglucosamine enolpyruvyl transferase</fullName>
    </alternativeName>
</protein>
<evidence type="ECO:0000256" key="3">
    <source>
        <dbReference type="ARBA" id="ARBA00022490"/>
    </source>
</evidence>
<dbReference type="InterPro" id="IPR013792">
    <property type="entry name" value="RNA3'P_cycl/enolpyr_Trfase_a/b"/>
</dbReference>
<dbReference type="KEGG" id="ssub:CP968_07480"/>
<keyword evidence="6" id="KW-0133">Cell shape</keyword>
<evidence type="ECO:0000256" key="6">
    <source>
        <dbReference type="ARBA" id="ARBA00022960"/>
    </source>
</evidence>
<name>A0A5P2UFW2_9ACTN</name>
<evidence type="ECO:0000256" key="16">
    <source>
        <dbReference type="ARBA" id="ARBA00047527"/>
    </source>
</evidence>
<dbReference type="InterPro" id="IPR050068">
    <property type="entry name" value="MurA_subfamily"/>
</dbReference>
<dbReference type="Pfam" id="PF00275">
    <property type="entry name" value="EPSP_synthase"/>
    <property type="match status" value="1"/>
</dbReference>
<dbReference type="InterPro" id="IPR001986">
    <property type="entry name" value="Enolpyruvate_Tfrase_dom"/>
</dbReference>
<comment type="similarity">
    <text evidence="11">Belongs to the EPSP synthase family. MurA subfamily.</text>
</comment>
<dbReference type="PANTHER" id="PTHR43783">
    <property type="entry name" value="UDP-N-ACETYLGLUCOSAMINE 1-CARBOXYVINYLTRANSFERASE"/>
    <property type="match status" value="1"/>
</dbReference>
<dbReference type="GO" id="GO:0051301">
    <property type="term" value="P:cell division"/>
    <property type="evidence" value="ECO:0007669"/>
    <property type="project" value="UniProtKB-KW"/>
</dbReference>
<keyword evidence="3" id="KW-0963">Cytoplasm</keyword>
<evidence type="ECO:0000256" key="4">
    <source>
        <dbReference type="ARBA" id="ARBA00022618"/>
    </source>
</evidence>
<accession>A0A5P2UFW2</accession>
<keyword evidence="20" id="KW-1185">Reference proteome</keyword>
<evidence type="ECO:0000256" key="8">
    <source>
        <dbReference type="ARBA" id="ARBA00023306"/>
    </source>
</evidence>
<evidence type="ECO:0000313" key="18">
    <source>
        <dbReference type="EMBL" id="GGZ55649.1"/>
    </source>
</evidence>
<evidence type="ECO:0000259" key="17">
    <source>
        <dbReference type="Pfam" id="PF00275"/>
    </source>
</evidence>
<evidence type="ECO:0000256" key="11">
    <source>
        <dbReference type="ARBA" id="ARBA00038367"/>
    </source>
</evidence>
<gene>
    <name evidence="18" type="primary">murA</name>
    <name evidence="19" type="ORF">CP968_07480</name>
    <name evidence="18" type="ORF">GCM10010371_13930</name>
</gene>
<comment type="catalytic activity">
    <reaction evidence="16">
        <text>phosphoenolpyruvate + UDP-N-acetyl-alpha-D-glucosamine = UDP-N-acetyl-3-O-(1-carboxyvinyl)-alpha-D-glucosamine + phosphate</text>
        <dbReference type="Rhea" id="RHEA:18681"/>
        <dbReference type="ChEBI" id="CHEBI:43474"/>
        <dbReference type="ChEBI" id="CHEBI:57705"/>
        <dbReference type="ChEBI" id="CHEBI:58702"/>
        <dbReference type="ChEBI" id="CHEBI:68483"/>
        <dbReference type="EC" id="2.5.1.7"/>
    </reaction>
</comment>
<evidence type="ECO:0000256" key="5">
    <source>
        <dbReference type="ARBA" id="ARBA00022679"/>
    </source>
</evidence>
<keyword evidence="9" id="KW-0961">Cell wall biogenesis/degradation</keyword>
<dbReference type="OrthoDB" id="9803760at2"/>
<evidence type="ECO:0000256" key="2">
    <source>
        <dbReference type="ARBA" id="ARBA00004752"/>
    </source>
</evidence>
<organism evidence="19 20">
    <name type="scientific">Streptomyces subrutilus</name>
    <dbReference type="NCBI Taxonomy" id="36818"/>
    <lineage>
        <taxon>Bacteria</taxon>
        <taxon>Bacillati</taxon>
        <taxon>Actinomycetota</taxon>
        <taxon>Actinomycetes</taxon>
        <taxon>Kitasatosporales</taxon>
        <taxon>Streptomycetaceae</taxon>
        <taxon>Streptomyces</taxon>
    </lineage>
</organism>
<keyword evidence="8" id="KW-0131">Cell cycle</keyword>
<dbReference type="GO" id="GO:0009252">
    <property type="term" value="P:peptidoglycan biosynthetic process"/>
    <property type="evidence" value="ECO:0007669"/>
    <property type="project" value="UniProtKB-KW"/>
</dbReference>
<dbReference type="Proteomes" id="UP000326831">
    <property type="component" value="Chromosome"/>
</dbReference>
<feature type="domain" description="Enolpyruvate transferase" evidence="17">
    <location>
        <begin position="16"/>
        <end position="426"/>
    </location>
</feature>
<evidence type="ECO:0000256" key="14">
    <source>
        <dbReference type="ARBA" id="ARBA00042443"/>
    </source>
</evidence>
<dbReference type="GO" id="GO:0071555">
    <property type="term" value="P:cell wall organization"/>
    <property type="evidence" value="ECO:0007669"/>
    <property type="project" value="UniProtKB-KW"/>
</dbReference>
<dbReference type="AlphaFoldDB" id="A0A5P2UFW2"/>